<feature type="domain" description="Myb/SANT-like DNA-binding" evidence="2">
    <location>
        <begin position="158"/>
        <end position="213"/>
    </location>
</feature>
<organism evidence="3 4">
    <name type="scientific">Chelonia mydas</name>
    <name type="common">Green sea-turtle</name>
    <name type="synonym">Chelonia agassizi</name>
    <dbReference type="NCBI Taxonomy" id="8469"/>
    <lineage>
        <taxon>Eukaryota</taxon>
        <taxon>Metazoa</taxon>
        <taxon>Chordata</taxon>
        <taxon>Craniata</taxon>
        <taxon>Vertebrata</taxon>
        <taxon>Euteleostomi</taxon>
        <taxon>Archelosauria</taxon>
        <taxon>Testudinata</taxon>
        <taxon>Testudines</taxon>
        <taxon>Cryptodira</taxon>
        <taxon>Durocryptodira</taxon>
        <taxon>Americhelydia</taxon>
        <taxon>Chelonioidea</taxon>
        <taxon>Cheloniidae</taxon>
        <taxon>Chelonia</taxon>
    </lineage>
</organism>
<evidence type="ECO:0000313" key="3">
    <source>
        <dbReference type="EMBL" id="EMP28680.1"/>
    </source>
</evidence>
<evidence type="ECO:0000259" key="2">
    <source>
        <dbReference type="Pfam" id="PF13837"/>
    </source>
</evidence>
<dbReference type="Proteomes" id="UP000031443">
    <property type="component" value="Unassembled WGS sequence"/>
</dbReference>
<evidence type="ECO:0000313" key="4">
    <source>
        <dbReference type="Proteomes" id="UP000031443"/>
    </source>
</evidence>
<gene>
    <name evidence="3" type="ORF">UY3_14217</name>
</gene>
<name>M7AZV1_CHEMY</name>
<dbReference type="PANTHER" id="PTHR47595">
    <property type="entry name" value="HEAT SHOCK 70 KDA PROTEIN 14"/>
    <property type="match status" value="1"/>
</dbReference>
<dbReference type="InterPro" id="IPR044822">
    <property type="entry name" value="Myb_DNA-bind_4"/>
</dbReference>
<feature type="compositionally biased region" description="Polar residues" evidence="1">
    <location>
        <begin position="58"/>
        <end position="68"/>
    </location>
</feature>
<reference evidence="4" key="1">
    <citation type="journal article" date="2013" name="Nat. Genet.">
        <title>The draft genomes of soft-shell turtle and green sea turtle yield insights into the development and evolution of the turtle-specific body plan.</title>
        <authorList>
            <person name="Wang Z."/>
            <person name="Pascual-Anaya J."/>
            <person name="Zadissa A."/>
            <person name="Li W."/>
            <person name="Niimura Y."/>
            <person name="Huang Z."/>
            <person name="Li C."/>
            <person name="White S."/>
            <person name="Xiong Z."/>
            <person name="Fang D."/>
            <person name="Wang B."/>
            <person name="Ming Y."/>
            <person name="Chen Y."/>
            <person name="Zheng Y."/>
            <person name="Kuraku S."/>
            <person name="Pignatelli M."/>
            <person name="Herrero J."/>
            <person name="Beal K."/>
            <person name="Nozawa M."/>
            <person name="Li Q."/>
            <person name="Wang J."/>
            <person name="Zhang H."/>
            <person name="Yu L."/>
            <person name="Shigenobu S."/>
            <person name="Wang J."/>
            <person name="Liu J."/>
            <person name="Flicek P."/>
            <person name="Searle S."/>
            <person name="Wang J."/>
            <person name="Kuratani S."/>
            <person name="Yin Y."/>
            <person name="Aken B."/>
            <person name="Zhang G."/>
            <person name="Irie N."/>
        </authorList>
    </citation>
    <scope>NUCLEOTIDE SEQUENCE [LARGE SCALE GENOMIC DNA]</scope>
</reference>
<protein>
    <recommendedName>
        <fullName evidence="2">Myb/SANT-like DNA-binding domain-containing protein</fullName>
    </recommendedName>
</protein>
<keyword evidence="4" id="KW-1185">Reference proteome</keyword>
<evidence type="ECO:0000256" key="1">
    <source>
        <dbReference type="SAM" id="MobiDB-lite"/>
    </source>
</evidence>
<dbReference type="EMBL" id="KB561567">
    <property type="protein sequence ID" value="EMP28680.1"/>
    <property type="molecule type" value="Genomic_DNA"/>
</dbReference>
<sequence>MVRAATPWQTAWTEELQATASFDDFDLLVDRLTQELSAETAARRSLNQENAPPAHRTSAPNLNTTTRGARSRDTRHRYDPAAASGIQKLYRANRSKAMREILDGPSPYCTNPSEHLYSYFKDVFNGIAQNDAQCPECLCPLPRVDAAGVLETDFTPKEAISHDLLEKGYKQDMQQCHAKIKELRQAYQKAREANHHSVPALKTCCFYKELDAILGSNPASTATSPVDTSVGLEAVDLTPRTKSWMRRSIWRMMWSTQQGCLVAQQVRNCFPHQRGLASPSSLSLTRIMQERRALVSDLLELMLLGYMR</sequence>
<dbReference type="Pfam" id="PF13837">
    <property type="entry name" value="Myb_DNA-bind_4"/>
    <property type="match status" value="1"/>
</dbReference>
<feature type="region of interest" description="Disordered" evidence="1">
    <location>
        <begin position="43"/>
        <end position="75"/>
    </location>
</feature>
<dbReference type="AlphaFoldDB" id="M7AZV1"/>
<dbReference type="PANTHER" id="PTHR47595:SF1">
    <property type="entry name" value="MYB_SANT-LIKE DNA-BINDING DOMAIN-CONTAINING PROTEIN"/>
    <property type="match status" value="1"/>
</dbReference>
<accession>M7AZV1</accession>
<proteinExistence type="predicted"/>